<gene>
    <name evidence="2" type="ORF">C4C32_06800</name>
</gene>
<dbReference type="AlphaFoldDB" id="A0A8B6UUM6"/>
<dbReference type="InterPro" id="IPR010090">
    <property type="entry name" value="Phage_tape_meas"/>
</dbReference>
<accession>A0A8B6UUM6</accession>
<organism evidence="2 3">
    <name type="scientific">Pseudomonas corrugata</name>
    <dbReference type="NCBI Taxonomy" id="47879"/>
    <lineage>
        <taxon>Bacteria</taxon>
        <taxon>Pseudomonadati</taxon>
        <taxon>Pseudomonadota</taxon>
        <taxon>Gammaproteobacteria</taxon>
        <taxon>Pseudomonadales</taxon>
        <taxon>Pseudomonadaceae</taxon>
        <taxon>Pseudomonas</taxon>
    </lineage>
</organism>
<reference evidence="2" key="1">
    <citation type="book" date="2019" name="MICROBIAL BIOTECHNOLOGY" publisher="Unknown Publisher">
        <title>Optimization of recombineering for directed mutagenesis of bacteria Pseudomonas corrugata 3'.</title>
        <authorList>
            <person name="Buinitskaja S.V."/>
            <person name="Pilipenok N."/>
            <person name="Valentovich L.N."/>
        </authorList>
    </citation>
    <scope>NUCLEOTIDE SEQUENCE</scope>
    <source>
        <strain evidence="2">3prime</strain>
    </source>
</reference>
<name>A0A8B6UUM6_9PSED</name>
<feature type="domain" description="Phage tail tape measure protein" evidence="1">
    <location>
        <begin position="216"/>
        <end position="410"/>
    </location>
</feature>
<evidence type="ECO:0000313" key="3">
    <source>
        <dbReference type="Proteomes" id="UP000663914"/>
    </source>
</evidence>
<dbReference type="Pfam" id="PF10145">
    <property type="entry name" value="PhageMin_Tail"/>
    <property type="match status" value="1"/>
</dbReference>
<proteinExistence type="predicted"/>
<evidence type="ECO:0000313" key="2">
    <source>
        <dbReference type="EMBL" id="QTH15603.1"/>
    </source>
</evidence>
<dbReference type="EMBL" id="CP072011">
    <property type="protein sequence ID" value="QTH15603.1"/>
    <property type="molecule type" value="Genomic_DNA"/>
</dbReference>
<sequence>MSDLRVALRIQATSGNSRREVQALEQGLKKAARDGAKALGDEANRTGAALNRSAQTGVTSYKIVRQAMRETAQGQGVFRQGVTQTSTDLKAMGQAGRQAARETKSELAKAAKEGADQLRQSVDKTEVSMRRLAQSGGSNLRLLKRLAGGVRDEFNRLKGFGQSAQGKLAGLGIGVGVGAGLTGSARLDRSLIRTQQTAGMTNAEREEWRQEGFRIAKKYGLDRTDVDSGFNTLIASGVNYGASKKTSDAIGQATAVTGADSAVLGKAVVAGAGAFNLDLNKAGVALDLLQKMTVAGRQGNAELENLADLFPKIGGAAQAAGMSLAQALAFTETLSTVEMQPERLGTLAESTLRVFSNKTYRDQVTKASGVKFFDSKGASRNPEQVFADLKRKYDGMKTDEERGKFMGTVFKGMDQDTIRGMRIMLGGNKLDTFKQQSGEIQNAKPIFESDLKDNVESATGAGARMKATLGEAIDRMAKPLNKGFADFGSYLLDDLNLSGEQLLAGSAVAGIGGYYAGRGVKSGAGALINKFMGGPETLKNIAVGKVLEEAAGVTSVFVTNWPGGGMSLGASGMPDLPNTSSSKGKPGGFIAPWLAPVMLGLSAAQISGSTGQNTDEDRLAMVPRNKLINDGQRAYQTAFYSNRIALAEQNPDQSQEWLTSQAQRLAHQQSGLTASGASAAGAVSWAQNAASRLTQAGIGPLQQGADNMAEQRLRSLIDKPLVLELRLNSEMVQAEVERRTDIQVRRGN</sequence>
<dbReference type="Proteomes" id="UP000663914">
    <property type="component" value="Chromosome"/>
</dbReference>
<protein>
    <submittedName>
        <fullName evidence="2">Phage tail tape measure protein</fullName>
    </submittedName>
</protein>
<evidence type="ECO:0000259" key="1">
    <source>
        <dbReference type="Pfam" id="PF10145"/>
    </source>
</evidence>
<reference evidence="2" key="2">
    <citation type="submission" date="2021-03" db="EMBL/GenBank/DDBJ databases">
        <authorList>
            <person name="Valentovich L.N."/>
            <person name="Akhremchuk A.E."/>
            <person name="Miamin V.E."/>
        </authorList>
    </citation>
    <scope>NUCLEOTIDE SEQUENCE</scope>
    <source>
        <strain evidence="2">3prime</strain>
    </source>
</reference>
<dbReference type="RefSeq" id="WP_208555371.1">
    <property type="nucleotide sequence ID" value="NZ_CP072011.1"/>
</dbReference>